<keyword evidence="2" id="KW-1185">Reference proteome</keyword>
<dbReference type="OrthoDB" id="4954742at2"/>
<proteinExistence type="predicted"/>
<evidence type="ECO:0000313" key="1">
    <source>
        <dbReference type="EMBL" id="QDY71605.1"/>
    </source>
</evidence>
<protein>
    <submittedName>
        <fullName evidence="1">DUF1045 domain-containing protein</fullName>
    </submittedName>
</protein>
<name>A0A5B8IAP4_9RHOB</name>
<gene>
    <name evidence="1" type="ORF">FPZ52_18210</name>
</gene>
<dbReference type="AlphaFoldDB" id="A0A5B8IAP4"/>
<dbReference type="Pfam" id="PF06299">
    <property type="entry name" value="DUF1045"/>
    <property type="match status" value="1"/>
</dbReference>
<organism evidence="1 2">
    <name type="scientific">Qingshengfaniella alkalisoli</name>
    <dbReference type="NCBI Taxonomy" id="2599296"/>
    <lineage>
        <taxon>Bacteria</taxon>
        <taxon>Pseudomonadati</taxon>
        <taxon>Pseudomonadota</taxon>
        <taxon>Alphaproteobacteria</taxon>
        <taxon>Rhodobacterales</taxon>
        <taxon>Paracoccaceae</taxon>
        <taxon>Qingshengfaniella</taxon>
    </lineage>
</organism>
<keyword evidence="1" id="KW-0614">Plasmid</keyword>
<accession>A0A5B8IAP4</accession>
<dbReference type="RefSeq" id="WP_146367019.1">
    <property type="nucleotide sequence ID" value="NZ_CP042265.1"/>
</dbReference>
<dbReference type="Proteomes" id="UP000318483">
    <property type="component" value="Plasmid unnamed4"/>
</dbReference>
<sequence>MTGFERYAIYYLPPAGPFADFTASWLGWDVLTGEERSHPKLPNLPRPVSEITATPRKYGFHGTLKPPFRLAEGAEAIGLRKTAETFAKRHKPLRTAGLRLKRIGRFLALCPPQSEDLTALAAGIVRDFDTFRAPTTEQDLIRRRKSGLNAAQEANLARWGYPYVMDEFRFHLTLTGQLTDRDADVTVAAVEPLVAPFLADEFEVNDICLVGSGADGCFRLIERFALGMN</sequence>
<geneLocation type="plasmid" evidence="1 2">
    <name>unnamed4</name>
</geneLocation>
<dbReference type="InterPro" id="IPR009389">
    <property type="entry name" value="DUF1045"/>
</dbReference>
<evidence type="ECO:0000313" key="2">
    <source>
        <dbReference type="Proteomes" id="UP000318483"/>
    </source>
</evidence>
<dbReference type="KEGG" id="lit:FPZ52_18210"/>
<dbReference type="EMBL" id="CP042265">
    <property type="protein sequence ID" value="QDY71605.1"/>
    <property type="molecule type" value="Genomic_DNA"/>
</dbReference>
<reference evidence="1 2" key="1">
    <citation type="submission" date="2019-07" db="EMBL/GenBank/DDBJ databases">
        <title>Litoreibacter alkalisoli sp. nov., isolated from saline-alkaline soil.</title>
        <authorList>
            <person name="Wang S."/>
            <person name="Xu L."/>
            <person name="Xing Y.-T."/>
            <person name="Sun J.-Q."/>
        </authorList>
    </citation>
    <scope>NUCLEOTIDE SEQUENCE [LARGE SCALE GENOMIC DNA]</scope>
    <source>
        <strain evidence="1 2">LN3S51</strain>
        <plasmid evidence="1 2">unnamed4</plasmid>
    </source>
</reference>
<dbReference type="Gene3D" id="3.90.1140.10">
    <property type="entry name" value="Cyclic phosphodiesterase"/>
    <property type="match status" value="1"/>
</dbReference>
<dbReference type="PIRSF" id="PIRSF033328">
    <property type="entry name" value="Phest_Mll4975"/>
    <property type="match status" value="1"/>
</dbReference>